<sequence length="374" mass="40349">MSAATTSALPPSSSTPAGSSTPSTSTSNTLIAASHSSQANGDAESSKTAQLNGHGNAVGYAEGTGNVHGNGNGQIDHNVIHALDSTKWAFEVGYLRQEWTDVHFTFFNSGLKAHRLIIARSPYLARLMLNVAPGSVIHLSFQDENIAEESIHIALQHLYNPSQHLINVHNARSVLSTSYLFGGVPELTHHAYTVIRSSFDPDNISEYVQWLSIDPALYGAEFRNGGASAGLTDIWSDTSSSGGGRYGDWTARLKQDVLEYLLHALPSQIMSDKSSLIADPRLLSVYSKLPYELFKSLIENPKLPIQSMQDRFAFAKKVIAQRKKALSAATSGGATNGSPAMEESVVLAFKGGDGMEVHVTRKPKKSRALWKVEA</sequence>
<keyword evidence="3" id="KW-1185">Reference proteome</keyword>
<evidence type="ECO:0000256" key="1">
    <source>
        <dbReference type="SAM" id="MobiDB-lite"/>
    </source>
</evidence>
<evidence type="ECO:0000313" key="3">
    <source>
        <dbReference type="Proteomes" id="UP000092666"/>
    </source>
</evidence>
<dbReference type="Proteomes" id="UP000092666">
    <property type="component" value="Unassembled WGS sequence"/>
</dbReference>
<protein>
    <recommendedName>
        <fullName evidence="4">BTB domain-containing protein</fullName>
    </recommendedName>
</protein>
<feature type="region of interest" description="Disordered" evidence="1">
    <location>
        <begin position="1"/>
        <end position="65"/>
    </location>
</feature>
<reference evidence="2 3" key="1">
    <citation type="submission" date="2013-07" db="EMBL/GenBank/DDBJ databases">
        <title>The Genome Sequence of Cryptococcus heveanensis BCC8398.</title>
        <authorList>
            <consortium name="The Broad Institute Genome Sequencing Platform"/>
            <person name="Cuomo C."/>
            <person name="Litvintseva A."/>
            <person name="Chen Y."/>
            <person name="Heitman J."/>
            <person name="Sun S."/>
            <person name="Springer D."/>
            <person name="Dromer F."/>
            <person name="Young S.K."/>
            <person name="Zeng Q."/>
            <person name="Gargeya S."/>
            <person name="Fitzgerald M."/>
            <person name="Abouelleil A."/>
            <person name="Alvarado L."/>
            <person name="Berlin A.M."/>
            <person name="Chapman S.B."/>
            <person name="Dewar J."/>
            <person name="Goldberg J."/>
            <person name="Griggs A."/>
            <person name="Gujja S."/>
            <person name="Hansen M."/>
            <person name="Howarth C."/>
            <person name="Imamovic A."/>
            <person name="Larimer J."/>
            <person name="McCowan C."/>
            <person name="Murphy C."/>
            <person name="Pearson M."/>
            <person name="Priest M."/>
            <person name="Roberts A."/>
            <person name="Saif S."/>
            <person name="Shea T."/>
            <person name="Sykes S."/>
            <person name="Wortman J."/>
            <person name="Nusbaum C."/>
            <person name="Birren B."/>
        </authorList>
    </citation>
    <scope>NUCLEOTIDE SEQUENCE [LARGE SCALE GENOMIC DNA]</scope>
    <source>
        <strain evidence="2 3">BCC8398</strain>
    </source>
</reference>
<dbReference type="Gene3D" id="3.30.710.10">
    <property type="entry name" value="Potassium Channel Kv1.1, Chain A"/>
    <property type="match status" value="1"/>
</dbReference>
<proteinExistence type="predicted"/>
<dbReference type="PANTHER" id="PTHR47369:SF2">
    <property type="entry name" value="BTB_POZ DOMAIN-CONTAINING PROTEIN 2"/>
    <property type="match status" value="1"/>
</dbReference>
<dbReference type="PANTHER" id="PTHR47369">
    <property type="entry name" value="BTB/POZ DOMAIN-CONTAINING PROTEIN"/>
    <property type="match status" value="1"/>
</dbReference>
<gene>
    <name evidence="2" type="ORF">I316_03728</name>
</gene>
<dbReference type="STRING" id="1296120.A0A1B9GUX0"/>
<feature type="compositionally biased region" description="Polar residues" evidence="1">
    <location>
        <begin position="28"/>
        <end position="40"/>
    </location>
</feature>
<name>A0A1B9GUX0_9TREE</name>
<dbReference type="CDD" id="cd18186">
    <property type="entry name" value="BTB_POZ_ZBTB_KLHL-like"/>
    <property type="match status" value="1"/>
</dbReference>
<evidence type="ECO:0008006" key="4">
    <source>
        <dbReference type="Google" id="ProtNLM"/>
    </source>
</evidence>
<organism evidence="2 3">
    <name type="scientific">Kwoniella heveanensis BCC8398</name>
    <dbReference type="NCBI Taxonomy" id="1296120"/>
    <lineage>
        <taxon>Eukaryota</taxon>
        <taxon>Fungi</taxon>
        <taxon>Dikarya</taxon>
        <taxon>Basidiomycota</taxon>
        <taxon>Agaricomycotina</taxon>
        <taxon>Tremellomycetes</taxon>
        <taxon>Tremellales</taxon>
        <taxon>Cryptococcaceae</taxon>
        <taxon>Kwoniella</taxon>
    </lineage>
</organism>
<reference evidence="3" key="2">
    <citation type="submission" date="2013-12" db="EMBL/GenBank/DDBJ databases">
        <title>Evolution of pathogenesis and genome organization in the Tremellales.</title>
        <authorList>
            <person name="Cuomo C."/>
            <person name="Litvintseva A."/>
            <person name="Heitman J."/>
            <person name="Chen Y."/>
            <person name="Sun S."/>
            <person name="Springer D."/>
            <person name="Dromer F."/>
            <person name="Young S."/>
            <person name="Zeng Q."/>
            <person name="Chapman S."/>
            <person name="Gujja S."/>
            <person name="Saif S."/>
            <person name="Birren B."/>
        </authorList>
    </citation>
    <scope>NUCLEOTIDE SEQUENCE [LARGE SCALE GENOMIC DNA]</scope>
    <source>
        <strain evidence="3">BCC8398</strain>
    </source>
</reference>
<dbReference type="EMBL" id="KV700124">
    <property type="protein sequence ID" value="OCF34685.1"/>
    <property type="molecule type" value="Genomic_DNA"/>
</dbReference>
<evidence type="ECO:0000313" key="2">
    <source>
        <dbReference type="EMBL" id="OCF34685.1"/>
    </source>
</evidence>
<dbReference type="InterPro" id="IPR011333">
    <property type="entry name" value="SKP1/BTB/POZ_sf"/>
</dbReference>
<dbReference type="OrthoDB" id="6359943at2759"/>
<feature type="compositionally biased region" description="Low complexity" evidence="1">
    <location>
        <begin position="1"/>
        <end position="27"/>
    </location>
</feature>
<dbReference type="AlphaFoldDB" id="A0A1B9GUX0"/>
<accession>A0A1B9GUX0</accession>